<name>A0A5M3M8X3_CONPW</name>
<dbReference type="KEGG" id="cput:CONPUDRAFT_77386"/>
<dbReference type="SUPFAM" id="SSF82171">
    <property type="entry name" value="DPP6 N-terminal domain-like"/>
    <property type="match status" value="1"/>
</dbReference>
<gene>
    <name evidence="1" type="ORF">CONPUDRAFT_77386</name>
</gene>
<organism evidence="1 2">
    <name type="scientific">Coniophora puteana (strain RWD-64-598)</name>
    <name type="common">Brown rot fungus</name>
    <dbReference type="NCBI Taxonomy" id="741705"/>
    <lineage>
        <taxon>Eukaryota</taxon>
        <taxon>Fungi</taxon>
        <taxon>Dikarya</taxon>
        <taxon>Basidiomycota</taxon>
        <taxon>Agaricomycotina</taxon>
        <taxon>Agaricomycetes</taxon>
        <taxon>Agaricomycetidae</taxon>
        <taxon>Boletales</taxon>
        <taxon>Coniophorineae</taxon>
        <taxon>Coniophoraceae</taxon>
        <taxon>Coniophora</taxon>
    </lineage>
</organism>
<keyword evidence="2" id="KW-1185">Reference proteome</keyword>
<proteinExistence type="predicted"/>
<comment type="caution">
    <text evidence="1">The sequence shown here is derived from an EMBL/GenBank/DDBJ whole genome shotgun (WGS) entry which is preliminary data.</text>
</comment>
<dbReference type="Proteomes" id="UP000053558">
    <property type="component" value="Unassembled WGS sequence"/>
</dbReference>
<evidence type="ECO:0000313" key="2">
    <source>
        <dbReference type="Proteomes" id="UP000053558"/>
    </source>
</evidence>
<dbReference type="GeneID" id="19209609"/>
<dbReference type="RefSeq" id="XP_007774525.1">
    <property type="nucleotide sequence ID" value="XM_007776335.1"/>
</dbReference>
<evidence type="ECO:0008006" key="3">
    <source>
        <dbReference type="Google" id="ProtNLM"/>
    </source>
</evidence>
<dbReference type="OrthoDB" id="2937711at2759"/>
<dbReference type="EMBL" id="JH711589">
    <property type="protein sequence ID" value="EIW75091.1"/>
    <property type="molecule type" value="Genomic_DNA"/>
</dbReference>
<reference evidence="2" key="1">
    <citation type="journal article" date="2012" name="Science">
        <title>The Paleozoic origin of enzymatic lignin decomposition reconstructed from 31 fungal genomes.</title>
        <authorList>
            <person name="Floudas D."/>
            <person name="Binder M."/>
            <person name="Riley R."/>
            <person name="Barry K."/>
            <person name="Blanchette R.A."/>
            <person name="Henrissat B."/>
            <person name="Martinez A.T."/>
            <person name="Otillar R."/>
            <person name="Spatafora J.W."/>
            <person name="Yadav J.S."/>
            <person name="Aerts A."/>
            <person name="Benoit I."/>
            <person name="Boyd A."/>
            <person name="Carlson A."/>
            <person name="Copeland A."/>
            <person name="Coutinho P.M."/>
            <person name="de Vries R.P."/>
            <person name="Ferreira P."/>
            <person name="Findley K."/>
            <person name="Foster B."/>
            <person name="Gaskell J."/>
            <person name="Glotzer D."/>
            <person name="Gorecki P."/>
            <person name="Heitman J."/>
            <person name="Hesse C."/>
            <person name="Hori C."/>
            <person name="Igarashi K."/>
            <person name="Jurgens J.A."/>
            <person name="Kallen N."/>
            <person name="Kersten P."/>
            <person name="Kohler A."/>
            <person name="Kuees U."/>
            <person name="Kumar T.K.A."/>
            <person name="Kuo A."/>
            <person name="LaButti K."/>
            <person name="Larrondo L.F."/>
            <person name="Lindquist E."/>
            <person name="Ling A."/>
            <person name="Lombard V."/>
            <person name="Lucas S."/>
            <person name="Lundell T."/>
            <person name="Martin R."/>
            <person name="McLaughlin D.J."/>
            <person name="Morgenstern I."/>
            <person name="Morin E."/>
            <person name="Murat C."/>
            <person name="Nagy L.G."/>
            <person name="Nolan M."/>
            <person name="Ohm R.A."/>
            <person name="Patyshakuliyeva A."/>
            <person name="Rokas A."/>
            <person name="Ruiz-Duenas F.J."/>
            <person name="Sabat G."/>
            <person name="Salamov A."/>
            <person name="Samejima M."/>
            <person name="Schmutz J."/>
            <person name="Slot J.C."/>
            <person name="St John F."/>
            <person name="Stenlid J."/>
            <person name="Sun H."/>
            <person name="Sun S."/>
            <person name="Syed K."/>
            <person name="Tsang A."/>
            <person name="Wiebenga A."/>
            <person name="Young D."/>
            <person name="Pisabarro A."/>
            <person name="Eastwood D.C."/>
            <person name="Martin F."/>
            <person name="Cullen D."/>
            <person name="Grigoriev I.V."/>
            <person name="Hibbett D.S."/>
        </authorList>
    </citation>
    <scope>NUCLEOTIDE SEQUENCE [LARGE SCALE GENOMIC DNA]</scope>
    <source>
        <strain evidence="2">RWD-64-598 SS2</strain>
    </source>
</reference>
<accession>A0A5M3M8X3</accession>
<dbReference type="AlphaFoldDB" id="A0A5M3M8X3"/>
<evidence type="ECO:0000313" key="1">
    <source>
        <dbReference type="EMBL" id="EIW75091.1"/>
    </source>
</evidence>
<sequence length="815" mass="90459">MFASDNLQIDTRLVADTTSSYFDPFRATLAMKHCQGQKTLYLRSFSLFAGSEPPPGLRDAECMISALAGLRAMAPRPLPFPPAGCIDETDTFGTKRKPSLLSYGPIVPLQCAKRADQLVGCKVLALAGQLVSIVPHHFWQRSARHAPSRTLDFLTFVTSRLRLAECRHSTCATLNFLDAWAWTLKNPAILDRPGVDSKFFFFRPTIPAKPPLFPYPYQNPSQTALSQSNPTNILECMTGMARLRDLPHDIHLAILTLLPAADALHLLRALCLRELYTSRHLWCAILARERRVRPLPCPEHVYTWDLDLAAAQRMVRRALDVACNMARPELRPRQLVVGGGSGKSDAYAESDLSGATGSGAVYLGFTAAILHVVPGTGVVILHSPLSQRGDLWYYDVGTGTCRRCGQVGDQVDHIAFKEARDRLLFAVAVKRRDTVEDTRSLVYVVDINYKDRTAPVVSFHEGQLHGCSLGIFIFDSVPSDESNLIVGSLCLVNANTREYPHNVLALEFVRINDTKHRRVFVTTGVPEVVREAEMRPTAYTFNGDVYIAEGNAYRVSIHRIPPRCLTVVKDLFSSSSSGPNKLKIRDYKIPLGLDDTLLHSFSTHPSPGKRLLERQRLVPVYPTYGLHLVSVHEFAEDLREDPSCYGNINGQELTLFQRQRSNYLKHSTTLTFWLASLSPRSVSSSGASSSKGSQAIPLEQTHTQPSLDFKPQVPSTSTTVEDSFASAGRRDLLHVSRSGAYCFYVSKKQRVQGKTLITVLHHDILTGATSRHTLALGMSKHDIYSLAFDENDALLLVTTKDSQLHTYSFDGCRNG</sequence>
<protein>
    <recommendedName>
        <fullName evidence="3">F-box domain-containing protein</fullName>
    </recommendedName>
</protein>